<dbReference type="EMBL" id="JBHSCN010000004">
    <property type="protein sequence ID" value="MFC4243145.1"/>
    <property type="molecule type" value="Genomic_DNA"/>
</dbReference>
<comment type="caution">
    <text evidence="6">The sequence shown here is derived from an EMBL/GenBank/DDBJ whole genome shotgun (WGS) entry which is preliminary data.</text>
</comment>
<name>A0ABV8Q437_9MICO</name>
<keyword evidence="2 5" id="KW-0227">DNA damage</keyword>
<evidence type="ECO:0000256" key="3">
    <source>
        <dbReference type="ARBA" id="ARBA00022801"/>
    </source>
</evidence>
<evidence type="ECO:0000256" key="5">
    <source>
        <dbReference type="HAMAP-Rule" id="MF_00527"/>
    </source>
</evidence>
<proteinExistence type="inferred from homology"/>
<evidence type="ECO:0000256" key="1">
    <source>
        <dbReference type="ARBA" id="ARBA00009232"/>
    </source>
</evidence>
<dbReference type="Proteomes" id="UP001595900">
    <property type="component" value="Unassembled WGS sequence"/>
</dbReference>
<evidence type="ECO:0000313" key="6">
    <source>
        <dbReference type="EMBL" id="MFC4243145.1"/>
    </source>
</evidence>
<keyword evidence="7" id="KW-1185">Reference proteome</keyword>
<dbReference type="CDD" id="cd00540">
    <property type="entry name" value="AAG"/>
    <property type="match status" value="1"/>
</dbReference>
<dbReference type="NCBIfam" id="NF002003">
    <property type="entry name" value="PRK00802.1-3"/>
    <property type="match status" value="1"/>
</dbReference>
<dbReference type="InterPro" id="IPR011034">
    <property type="entry name" value="Formyl_transferase-like_C_sf"/>
</dbReference>
<dbReference type="InterPro" id="IPR003180">
    <property type="entry name" value="MPG"/>
</dbReference>
<dbReference type="HAMAP" id="MF_00527">
    <property type="entry name" value="3MGH"/>
    <property type="match status" value="1"/>
</dbReference>
<dbReference type="RefSeq" id="WP_390228132.1">
    <property type="nucleotide sequence ID" value="NZ_JBHSCN010000004.1"/>
</dbReference>
<keyword evidence="3 5" id="KW-0378">Hydrolase</keyword>
<gene>
    <name evidence="6" type="ORF">ACFOYW_07145</name>
</gene>
<evidence type="ECO:0000313" key="7">
    <source>
        <dbReference type="Proteomes" id="UP001595900"/>
    </source>
</evidence>
<reference evidence="7" key="1">
    <citation type="journal article" date="2019" name="Int. J. Syst. Evol. Microbiol.">
        <title>The Global Catalogue of Microorganisms (GCM) 10K type strain sequencing project: providing services to taxonomists for standard genome sequencing and annotation.</title>
        <authorList>
            <consortium name="The Broad Institute Genomics Platform"/>
            <consortium name="The Broad Institute Genome Sequencing Center for Infectious Disease"/>
            <person name="Wu L."/>
            <person name="Ma J."/>
        </authorList>
    </citation>
    <scope>NUCLEOTIDE SEQUENCE [LARGE SCALE GENOMIC DNA]</scope>
    <source>
        <strain evidence="7">CGMCC 1.10363</strain>
    </source>
</reference>
<dbReference type="EC" id="3.2.2.-" evidence="5"/>
<dbReference type="PANTHER" id="PTHR10429:SF0">
    <property type="entry name" value="DNA-3-METHYLADENINE GLYCOSYLASE"/>
    <property type="match status" value="1"/>
</dbReference>
<dbReference type="NCBIfam" id="TIGR00567">
    <property type="entry name" value="3mg"/>
    <property type="match status" value="1"/>
</dbReference>
<sequence length="218" mass="23010">MSASGYFVPEHDFFARSAVEIAPLLLGARLTHETDAGTVVLRLTEVEAYLGNGSDPGSHAYRGRTRRNGVMFDEPGHVYVYFTYGMHVCANLVCSPPGTASAVLLRAAEVMEGLPLAQARRGEAPPRDLARGPARLTVAAGIRLDENGSDALATPFGLELAARPPAGLTGPRVGVSGAGGGEAYPWRFWIAGDPAVSVYRAATTRGARRLRTPPPSRG</sequence>
<accession>A0ABV8Q437</accession>
<organism evidence="6 7">
    <name type="scientific">Gryllotalpicola reticulitermitis</name>
    <dbReference type="NCBI Taxonomy" id="1184153"/>
    <lineage>
        <taxon>Bacteria</taxon>
        <taxon>Bacillati</taxon>
        <taxon>Actinomycetota</taxon>
        <taxon>Actinomycetes</taxon>
        <taxon>Micrococcales</taxon>
        <taxon>Microbacteriaceae</taxon>
        <taxon>Gryllotalpicola</taxon>
    </lineage>
</organism>
<comment type="similarity">
    <text evidence="1 5">Belongs to the DNA glycosylase MPG family.</text>
</comment>
<dbReference type="PANTHER" id="PTHR10429">
    <property type="entry name" value="DNA-3-METHYLADENINE GLYCOSYLASE"/>
    <property type="match status" value="1"/>
</dbReference>
<evidence type="ECO:0000256" key="4">
    <source>
        <dbReference type="ARBA" id="ARBA00023204"/>
    </source>
</evidence>
<evidence type="ECO:0000256" key="2">
    <source>
        <dbReference type="ARBA" id="ARBA00022763"/>
    </source>
</evidence>
<dbReference type="Gene3D" id="3.10.300.10">
    <property type="entry name" value="Methylpurine-DNA glycosylase (MPG)"/>
    <property type="match status" value="1"/>
</dbReference>
<protein>
    <recommendedName>
        <fullName evidence="5">Putative 3-methyladenine DNA glycosylase</fullName>
        <ecNumber evidence="5">3.2.2.-</ecNumber>
    </recommendedName>
</protein>
<dbReference type="InterPro" id="IPR036995">
    <property type="entry name" value="MPG_sf"/>
</dbReference>
<dbReference type="Pfam" id="PF02245">
    <property type="entry name" value="Pur_DNA_glyco"/>
    <property type="match status" value="1"/>
</dbReference>
<dbReference type="GO" id="GO:0016798">
    <property type="term" value="F:hydrolase activity, acting on glycosyl bonds"/>
    <property type="evidence" value="ECO:0007669"/>
    <property type="project" value="UniProtKB-KW"/>
</dbReference>
<keyword evidence="6" id="KW-0326">Glycosidase</keyword>
<dbReference type="SUPFAM" id="SSF50486">
    <property type="entry name" value="FMT C-terminal domain-like"/>
    <property type="match status" value="1"/>
</dbReference>
<keyword evidence="4 5" id="KW-0234">DNA repair</keyword>